<dbReference type="Proteomes" id="UP000886251">
    <property type="component" value="Unassembled WGS sequence"/>
</dbReference>
<accession>A0A831W8B4</accession>
<dbReference type="EMBL" id="DRKP01000167">
    <property type="protein sequence ID" value="HEB97431.1"/>
    <property type="molecule type" value="Genomic_DNA"/>
</dbReference>
<proteinExistence type="predicted"/>
<gene>
    <name evidence="1" type="ORF">ENI96_13495</name>
</gene>
<comment type="caution">
    <text evidence="1">The sequence shown here is derived from an EMBL/GenBank/DDBJ whole genome shotgun (WGS) entry which is preliminary data.</text>
</comment>
<dbReference type="AlphaFoldDB" id="A0A831W8B4"/>
<reference evidence="1" key="1">
    <citation type="journal article" date="2020" name="mSystems">
        <title>Genome- and Community-Level Interaction Insights into Carbon Utilization and Element Cycling Functions of Hydrothermarchaeota in Hydrothermal Sediment.</title>
        <authorList>
            <person name="Zhou Z."/>
            <person name="Liu Y."/>
            <person name="Xu W."/>
            <person name="Pan J."/>
            <person name="Luo Z.H."/>
            <person name="Li M."/>
        </authorList>
    </citation>
    <scope>NUCLEOTIDE SEQUENCE [LARGE SCALE GENOMIC DNA]</scope>
    <source>
        <strain evidence="1">HyVt-443</strain>
    </source>
</reference>
<evidence type="ECO:0000313" key="1">
    <source>
        <dbReference type="EMBL" id="HEB97431.1"/>
    </source>
</evidence>
<name>A0A831W8B4_9GAMM</name>
<organism evidence="1">
    <name type="scientific">Sedimenticola thiotaurini</name>
    <dbReference type="NCBI Taxonomy" id="1543721"/>
    <lineage>
        <taxon>Bacteria</taxon>
        <taxon>Pseudomonadati</taxon>
        <taxon>Pseudomonadota</taxon>
        <taxon>Gammaproteobacteria</taxon>
        <taxon>Chromatiales</taxon>
        <taxon>Sedimenticolaceae</taxon>
        <taxon>Sedimenticola</taxon>
    </lineage>
</organism>
<sequence>MGLKAGTVDDFSSSMAEAMEQAMAQEYQRLKDAALPQTGRDDRRLLFAAIAQGVVRHLRDNPDAFVLAVETTQTGGGLFDSDGEVESIDTDGVLY</sequence>
<protein>
    <submittedName>
        <fullName evidence="1">Uncharacterized protein</fullName>
    </submittedName>
</protein>